<keyword evidence="3" id="KW-1185">Reference proteome</keyword>
<dbReference type="OrthoDB" id="9805760at2"/>
<accession>A0A2N3HXT7</accession>
<dbReference type="InterPro" id="IPR011871">
    <property type="entry name" value="Fib_succ_major"/>
</dbReference>
<organism evidence="2 3">
    <name type="scientific">Labilibaculum filiforme</name>
    <dbReference type="NCBI Taxonomy" id="1940526"/>
    <lineage>
        <taxon>Bacteria</taxon>
        <taxon>Pseudomonadati</taxon>
        <taxon>Bacteroidota</taxon>
        <taxon>Bacteroidia</taxon>
        <taxon>Marinilabiliales</taxon>
        <taxon>Marinifilaceae</taxon>
        <taxon>Labilibaculum</taxon>
    </lineage>
</organism>
<feature type="domain" description="Fibrobacter succinogenes major paralogous" evidence="1">
    <location>
        <begin position="63"/>
        <end position="249"/>
    </location>
</feature>
<name>A0A2N3HXT7_9BACT</name>
<evidence type="ECO:0000259" key="1">
    <source>
        <dbReference type="Pfam" id="PF09603"/>
    </source>
</evidence>
<sequence length="255" mass="29127">MNFKIFSTIITLCLSLIIMSCGGNHKTKTVQTSKEKVSVPKKEVYIIKKDAVKDIDGNSYNSVVINGREWMTSNLRVTRFNDSTPIIQVKNEKELDKYLWDKNYSYVNYDSLLVTDYGLYYNYETVKTEKLCPDGWHVASKEDWSDGLMIFVLNKGDNTAKNYYPERDLRSKTDWYYSDMNGNDKYKLNILPSGIRDETGKIVDFGKAAGFWTSTSDGNGNRACMFNTGGGMGIRVLDGRYGQAVRCVKDRKKSE</sequence>
<evidence type="ECO:0000313" key="3">
    <source>
        <dbReference type="Proteomes" id="UP000233535"/>
    </source>
</evidence>
<dbReference type="Pfam" id="PF09603">
    <property type="entry name" value="Fib_succ_major"/>
    <property type="match status" value="1"/>
</dbReference>
<gene>
    <name evidence="2" type="ORF">BZG02_11880</name>
</gene>
<proteinExistence type="predicted"/>
<dbReference type="AlphaFoldDB" id="A0A2N3HXT7"/>
<protein>
    <recommendedName>
        <fullName evidence="1">Fibrobacter succinogenes major paralogous domain-containing protein</fullName>
    </recommendedName>
</protein>
<comment type="caution">
    <text evidence="2">The sequence shown here is derived from an EMBL/GenBank/DDBJ whole genome shotgun (WGS) entry which is preliminary data.</text>
</comment>
<dbReference type="NCBIfam" id="TIGR02145">
    <property type="entry name" value="Fib_succ_major"/>
    <property type="match status" value="1"/>
</dbReference>
<evidence type="ECO:0000313" key="2">
    <source>
        <dbReference type="EMBL" id="PKQ62886.1"/>
    </source>
</evidence>
<dbReference type="Proteomes" id="UP000233535">
    <property type="component" value="Unassembled WGS sequence"/>
</dbReference>
<reference evidence="2 3" key="1">
    <citation type="journal article" date="2017" name="Front. Microbiol.">
        <title>Labilibaculum manganireducens gen. nov., sp. nov. and Labilibaculum filiforme sp. nov., Novel Bacteroidetes Isolated from Subsurface Sediments of the Baltic Sea.</title>
        <authorList>
            <person name="Vandieken V."/>
            <person name="Marshall I.P."/>
            <person name="Niemann H."/>
            <person name="Engelen B."/>
            <person name="Cypionka H."/>
        </authorList>
    </citation>
    <scope>NUCLEOTIDE SEQUENCE [LARGE SCALE GENOMIC DNA]</scope>
    <source>
        <strain evidence="2 3">59.16B</strain>
    </source>
</reference>
<dbReference type="EMBL" id="MVDD01000007">
    <property type="protein sequence ID" value="PKQ62886.1"/>
    <property type="molecule type" value="Genomic_DNA"/>
</dbReference>
<dbReference type="PROSITE" id="PS51257">
    <property type="entry name" value="PROKAR_LIPOPROTEIN"/>
    <property type="match status" value="1"/>
</dbReference>